<dbReference type="InterPro" id="IPR051550">
    <property type="entry name" value="SCF-Subunits/Alg-Epimerases"/>
</dbReference>
<dbReference type="EMBL" id="LS483254">
    <property type="protein sequence ID" value="SQD92664.1"/>
    <property type="molecule type" value="Genomic_DNA"/>
</dbReference>
<dbReference type="InterPro" id="IPR039448">
    <property type="entry name" value="Beta_helix"/>
</dbReference>
<dbReference type="SUPFAM" id="SSF51126">
    <property type="entry name" value="Pectin lyase-like"/>
    <property type="match status" value="2"/>
</dbReference>
<dbReference type="GO" id="GO:0006511">
    <property type="term" value="P:ubiquitin-dependent protein catabolic process"/>
    <property type="evidence" value="ECO:0007669"/>
    <property type="project" value="TreeGrafter"/>
</dbReference>
<evidence type="ECO:0000256" key="1">
    <source>
        <dbReference type="ARBA" id="ARBA00022737"/>
    </source>
</evidence>
<dbReference type="PANTHER" id="PTHR22990:SF15">
    <property type="entry name" value="F-BOX ONLY PROTEIN 10"/>
    <property type="match status" value="1"/>
</dbReference>
<dbReference type="AlphaFoldDB" id="A0A2X3ML78"/>
<sequence length="647" mass="66764">MRDVTRILRWVALGLVAVLLVSCARPGEDEGVPCTISLRPGEEIQAALDLAPPGAVICLGAGTWTESLRVTKPATLRGAGPTKTIVRSAQLGHPALTIEGPLAGEGTVVIVGIKFSEASGAAGLLVAGEATVEVERSAFSENRGPGVALHDRALVSVHSSTISANTGYGVHIQGQVQATLDGVTIADNRSSGVWLADTARLILTQSTVTRCEGHGLWIRDESHLTATGSTISSCEGYGLWVRDQASADLTRCTIAGHRDAGVWAEDAAEVTLTSSTVEGTWDGIVAREASSLRLAGCTVSRVRWDGIKLQGTAVGSIVASTISGGRGVGISVRGAAHAEIRDNRIEGWTAQGILSLSRIPPSGGGNRMQGNGVDLVGNLPGSLRAPLVAASREEVRFPSRDYATIQEAADALLPGGKLVLAEGIYPAGVTLGKPIRIEAEGIVLLTAKATRESAVVSLVGGADLALTGVAVGYGSEGLVMDADARAVVTDCVLSDNLRGIHAVGDTALELLRCRLSRNEQGGIWLGEQATATVRETVFTQNEVWGIGLGETAAAVITDCLVTESGGSGGIALRDSAQAEIVGNSIVGSKGAGIALYHGYCIGAGYVFTGRVRGGANTIRDNAKGDVCPADLAFLAGEWGELDWRQED</sequence>
<proteinExistence type="predicted"/>
<dbReference type="Proteomes" id="UP000249818">
    <property type="component" value="Chromosome BARAN1"/>
</dbReference>
<dbReference type="PANTHER" id="PTHR22990">
    <property type="entry name" value="F-BOX ONLY PROTEIN"/>
    <property type="match status" value="1"/>
</dbReference>
<dbReference type="Pfam" id="PF13229">
    <property type="entry name" value="Beta_helix"/>
    <property type="match status" value="2"/>
</dbReference>
<dbReference type="InterPro" id="IPR011050">
    <property type="entry name" value="Pectin_lyase_fold/virulence"/>
</dbReference>
<feature type="domain" description="Right handed beta helix" evidence="2">
    <location>
        <begin position="474"/>
        <end position="598"/>
    </location>
</feature>
<dbReference type="SMART" id="SM00710">
    <property type="entry name" value="PbH1"/>
    <property type="match status" value="14"/>
</dbReference>
<protein>
    <recommendedName>
        <fullName evidence="2">Right handed beta helix domain-containing protein</fullName>
    </recommendedName>
</protein>
<dbReference type="RefSeq" id="WP_122030854.1">
    <property type="nucleotide sequence ID" value="NZ_LS483254.1"/>
</dbReference>
<dbReference type="Gene3D" id="2.160.20.10">
    <property type="entry name" value="Single-stranded right-handed beta-helix, Pectin lyase-like"/>
    <property type="match status" value="3"/>
</dbReference>
<dbReference type="InterPro" id="IPR012334">
    <property type="entry name" value="Pectin_lyas_fold"/>
</dbReference>
<evidence type="ECO:0000259" key="2">
    <source>
        <dbReference type="Pfam" id="PF13229"/>
    </source>
</evidence>
<name>A0A2X3ML78_9BACT</name>
<dbReference type="InterPro" id="IPR006626">
    <property type="entry name" value="PbH1"/>
</dbReference>
<reference evidence="4" key="1">
    <citation type="submission" date="2018-05" db="EMBL/GenBank/DDBJ databases">
        <authorList>
            <person name="Hao L."/>
        </authorList>
    </citation>
    <scope>NUCLEOTIDE SEQUENCE [LARGE SCALE GENOMIC DNA]</scope>
</reference>
<accession>A0A2X3ML78</accession>
<keyword evidence="1" id="KW-0677">Repeat</keyword>
<feature type="domain" description="Right handed beta helix" evidence="2">
    <location>
        <begin position="123"/>
        <end position="276"/>
    </location>
</feature>
<keyword evidence="4" id="KW-1185">Reference proteome</keyword>
<evidence type="ECO:0000313" key="3">
    <source>
        <dbReference type="EMBL" id="SQD92664.1"/>
    </source>
</evidence>
<dbReference type="PROSITE" id="PS51257">
    <property type="entry name" value="PROKAR_LIPOPROTEIN"/>
    <property type="match status" value="1"/>
</dbReference>
<organism evidence="3 4">
    <name type="scientific">Candidatus Bipolaricaulis anaerobius</name>
    <dbReference type="NCBI Taxonomy" id="2026885"/>
    <lineage>
        <taxon>Bacteria</taxon>
        <taxon>Candidatus Bipolaricaulota</taxon>
        <taxon>Candidatus Bipolaricaulia</taxon>
        <taxon>Candidatus Bipolaricaulales</taxon>
        <taxon>Candidatus Bipolaricaulaceae</taxon>
        <taxon>Candidatus Bipolaricaulis</taxon>
    </lineage>
</organism>
<dbReference type="KEGG" id="bana:BARAN1_0640"/>
<gene>
    <name evidence="3" type="ORF">BARAN1_0640</name>
</gene>
<evidence type="ECO:0000313" key="4">
    <source>
        <dbReference type="Proteomes" id="UP000249818"/>
    </source>
</evidence>
<dbReference type="OrthoDB" id="9806903at2"/>